<feature type="region of interest" description="Disordered" evidence="1">
    <location>
        <begin position="94"/>
        <end position="154"/>
    </location>
</feature>
<sequence length="251" mass="27003">MNPPVVKPASPVVAPREDPSTVEAPPAVPLAANPADAGDPATAAGRPQLRPGLPALRLDPHQRRPVPLCPPPRVPILARLVRRLLAGKWTPLDRGRHRRRRRRRVHRTGTRLGWPRQCPPPCQAGGPRRPRCRPQGQARRPRQQGLSKAAQVQHRGRPVFASWGACVGHVHPSPIRPRRLPVCAGGGCRLGWDSADESTVADAKRASVLGWPACLDGSAAPSSRSVRPAVQPLLDGHWGSRGASAGHSTRP</sequence>
<gene>
    <name evidence="2" type="ORF">PF011_g27722</name>
</gene>
<feature type="region of interest" description="Disordered" evidence="1">
    <location>
        <begin position="1"/>
        <end position="69"/>
    </location>
</feature>
<feature type="compositionally biased region" description="Basic residues" evidence="1">
    <location>
        <begin position="95"/>
        <end position="109"/>
    </location>
</feature>
<evidence type="ECO:0000256" key="1">
    <source>
        <dbReference type="SAM" id="MobiDB-lite"/>
    </source>
</evidence>
<proteinExistence type="predicted"/>
<protein>
    <submittedName>
        <fullName evidence="2">Uncharacterized protein</fullName>
    </submittedName>
</protein>
<accession>A0A6A3HEI3</accession>
<dbReference type="Proteomes" id="UP000460718">
    <property type="component" value="Unassembled WGS sequence"/>
</dbReference>
<reference evidence="2 3" key="1">
    <citation type="submission" date="2018-09" db="EMBL/GenBank/DDBJ databases">
        <title>Genomic investigation of the strawberry pathogen Phytophthora fragariae indicates pathogenicity is determined by transcriptional variation in three key races.</title>
        <authorList>
            <person name="Adams T.M."/>
            <person name="Armitage A.D."/>
            <person name="Sobczyk M.K."/>
            <person name="Bates H.J."/>
            <person name="Dunwell J.M."/>
            <person name="Nellist C.F."/>
            <person name="Harrison R.J."/>
        </authorList>
    </citation>
    <scope>NUCLEOTIDE SEQUENCE [LARGE SCALE GENOMIC DNA]</scope>
    <source>
        <strain evidence="2 3">SCRP245</strain>
    </source>
</reference>
<evidence type="ECO:0000313" key="2">
    <source>
        <dbReference type="EMBL" id="KAE8967008.1"/>
    </source>
</evidence>
<feature type="compositionally biased region" description="Low complexity" evidence="1">
    <location>
        <begin position="123"/>
        <end position="138"/>
    </location>
</feature>
<name>A0A6A3HEI3_9STRA</name>
<organism evidence="2 3">
    <name type="scientific">Phytophthora fragariae</name>
    <dbReference type="NCBI Taxonomy" id="53985"/>
    <lineage>
        <taxon>Eukaryota</taxon>
        <taxon>Sar</taxon>
        <taxon>Stramenopiles</taxon>
        <taxon>Oomycota</taxon>
        <taxon>Peronosporomycetes</taxon>
        <taxon>Peronosporales</taxon>
        <taxon>Peronosporaceae</taxon>
        <taxon>Phytophthora</taxon>
    </lineage>
</organism>
<evidence type="ECO:0000313" key="3">
    <source>
        <dbReference type="Proteomes" id="UP000460718"/>
    </source>
</evidence>
<comment type="caution">
    <text evidence="2">The sequence shown here is derived from an EMBL/GenBank/DDBJ whole genome shotgun (WGS) entry which is preliminary data.</text>
</comment>
<dbReference type="EMBL" id="QXFW01004146">
    <property type="protein sequence ID" value="KAE8967008.1"/>
    <property type="molecule type" value="Genomic_DNA"/>
</dbReference>
<dbReference type="AlphaFoldDB" id="A0A6A3HEI3"/>
<feature type="compositionally biased region" description="Low complexity" evidence="1">
    <location>
        <begin position="29"/>
        <end position="45"/>
    </location>
</feature>